<sequence length="77" mass="9200">MLKNYELSKPTHYAAPAPDRPIRKEPTMHNEEPMTQERREAFWRTFGWSPDLPETERIEIETRWTDPKIEEAEALGF</sequence>
<name>A0A562DIC3_RHORH</name>
<dbReference type="EMBL" id="VLJT01000058">
    <property type="protein sequence ID" value="TWH09398.1"/>
    <property type="molecule type" value="Genomic_DNA"/>
</dbReference>
<dbReference type="RefSeq" id="WP_145693088.1">
    <property type="nucleotide sequence ID" value="NZ_VLJT01000058.1"/>
</dbReference>
<feature type="compositionally biased region" description="Basic and acidic residues" evidence="1">
    <location>
        <begin position="20"/>
        <end position="35"/>
    </location>
</feature>
<dbReference type="AlphaFoldDB" id="A0A562DIC3"/>
<accession>A0A562DIC3</accession>
<evidence type="ECO:0000313" key="2">
    <source>
        <dbReference type="EMBL" id="TWH09398.1"/>
    </source>
</evidence>
<evidence type="ECO:0000256" key="1">
    <source>
        <dbReference type="SAM" id="MobiDB-lite"/>
    </source>
</evidence>
<feature type="region of interest" description="Disordered" evidence="1">
    <location>
        <begin position="1"/>
        <end position="35"/>
    </location>
</feature>
<organism evidence="2 3">
    <name type="scientific">Rhodococcus rhodochrous J45</name>
    <dbReference type="NCBI Taxonomy" id="935266"/>
    <lineage>
        <taxon>Bacteria</taxon>
        <taxon>Bacillati</taxon>
        <taxon>Actinomycetota</taxon>
        <taxon>Actinomycetes</taxon>
        <taxon>Mycobacteriales</taxon>
        <taxon>Nocardiaceae</taxon>
        <taxon>Rhodococcus</taxon>
    </lineage>
</organism>
<reference evidence="2 3" key="1">
    <citation type="submission" date="2019-07" db="EMBL/GenBank/DDBJ databases">
        <title>Genome sequencing of lignin-degrading bacterial isolates.</title>
        <authorList>
            <person name="Gladden J."/>
        </authorList>
    </citation>
    <scope>NUCLEOTIDE SEQUENCE [LARGE SCALE GENOMIC DNA]</scope>
    <source>
        <strain evidence="2 3">J45</strain>
    </source>
</reference>
<proteinExistence type="predicted"/>
<gene>
    <name evidence="2" type="ORF">L618_005700000080</name>
</gene>
<evidence type="ECO:0000313" key="3">
    <source>
        <dbReference type="Proteomes" id="UP000317573"/>
    </source>
</evidence>
<dbReference type="Proteomes" id="UP000317573">
    <property type="component" value="Unassembled WGS sequence"/>
</dbReference>
<comment type="caution">
    <text evidence="2">The sequence shown here is derived from an EMBL/GenBank/DDBJ whole genome shotgun (WGS) entry which is preliminary data.</text>
</comment>
<protein>
    <submittedName>
        <fullName evidence="2">Uncharacterized protein</fullName>
    </submittedName>
</protein>